<evidence type="ECO:0000313" key="2">
    <source>
        <dbReference type="EMBL" id="CAG2153731.1"/>
    </source>
</evidence>
<name>A0ABM8TLL9_9BURK</name>
<organism evidence="2 3">
    <name type="scientific">Cupriavidus numazuensis</name>
    <dbReference type="NCBI Taxonomy" id="221992"/>
    <lineage>
        <taxon>Bacteria</taxon>
        <taxon>Pseudomonadati</taxon>
        <taxon>Pseudomonadota</taxon>
        <taxon>Betaproteobacteria</taxon>
        <taxon>Burkholderiales</taxon>
        <taxon>Burkholderiaceae</taxon>
        <taxon>Cupriavidus</taxon>
    </lineage>
</organism>
<reference evidence="2 3" key="1">
    <citation type="submission" date="2021-03" db="EMBL/GenBank/DDBJ databases">
        <authorList>
            <person name="Peeters C."/>
        </authorList>
    </citation>
    <scope>NUCLEOTIDE SEQUENCE [LARGE SCALE GENOMIC DNA]</scope>
    <source>
        <strain evidence="2 3">LMG 26411</strain>
    </source>
</reference>
<evidence type="ECO:0000313" key="3">
    <source>
        <dbReference type="Proteomes" id="UP000672657"/>
    </source>
</evidence>
<evidence type="ECO:0000256" key="1">
    <source>
        <dbReference type="SAM" id="MobiDB-lite"/>
    </source>
</evidence>
<gene>
    <name evidence="2" type="ORF">LMG26411_04453</name>
</gene>
<dbReference type="EMBL" id="CAJPVI010000029">
    <property type="protein sequence ID" value="CAG2153731.1"/>
    <property type="molecule type" value="Genomic_DNA"/>
</dbReference>
<protein>
    <submittedName>
        <fullName evidence="2">Uncharacterized protein</fullName>
    </submittedName>
</protein>
<sequence length="30" mass="3368">MSSMDTVRPERRWMGMGGKDNIAEIPGITM</sequence>
<feature type="region of interest" description="Disordered" evidence="1">
    <location>
        <begin position="1"/>
        <end position="30"/>
    </location>
</feature>
<proteinExistence type="predicted"/>
<accession>A0ABM8TLL9</accession>
<comment type="caution">
    <text evidence="2">The sequence shown here is derived from an EMBL/GenBank/DDBJ whole genome shotgun (WGS) entry which is preliminary data.</text>
</comment>
<dbReference type="Proteomes" id="UP000672657">
    <property type="component" value="Unassembled WGS sequence"/>
</dbReference>
<keyword evidence="3" id="KW-1185">Reference proteome</keyword>